<dbReference type="EMBL" id="SKCS01000402">
    <property type="protein sequence ID" value="TNN08879.1"/>
    <property type="molecule type" value="Genomic_DNA"/>
</dbReference>
<dbReference type="InterPro" id="IPR016181">
    <property type="entry name" value="Acyl_CoA_acyltransferase"/>
</dbReference>
<keyword evidence="13" id="KW-0539">Nucleus</keyword>
<keyword evidence="7 15" id="KW-0863">Zinc-finger</keyword>
<keyword evidence="4 19" id="KW-0808">Transferase</keyword>
<dbReference type="GO" id="GO:0010484">
    <property type="term" value="F:histone H3 acetyltransferase activity"/>
    <property type="evidence" value="ECO:0007669"/>
    <property type="project" value="TreeGrafter"/>
</dbReference>
<dbReference type="InterPro" id="IPR011011">
    <property type="entry name" value="Znf_FYVE_PHD"/>
</dbReference>
<feature type="active site" description="Proton donor/acceptor" evidence="14">
    <location>
        <position position="969"/>
    </location>
</feature>
<dbReference type="InterPro" id="IPR002717">
    <property type="entry name" value="HAT_MYST-type"/>
</dbReference>
<dbReference type="InterPro" id="IPR040706">
    <property type="entry name" value="Zf-MYST"/>
</dbReference>
<dbReference type="FunFam" id="3.30.40.10:FF:000005">
    <property type="entry name" value="zinc finger protein isoform X1"/>
    <property type="match status" value="1"/>
</dbReference>
<feature type="compositionally biased region" description="Polar residues" evidence="16">
    <location>
        <begin position="78"/>
        <end position="94"/>
    </location>
</feature>
<feature type="compositionally biased region" description="Basic residues" evidence="16">
    <location>
        <begin position="1254"/>
        <end position="1274"/>
    </location>
</feature>
<dbReference type="FunFam" id="3.30.60.60:FF:000001">
    <property type="entry name" value="Histone acetyltransferase"/>
    <property type="match status" value="1"/>
</dbReference>
<feature type="compositionally biased region" description="Polar residues" evidence="16">
    <location>
        <begin position="300"/>
        <end position="311"/>
    </location>
</feature>
<evidence type="ECO:0000256" key="16">
    <source>
        <dbReference type="SAM" id="MobiDB-lite"/>
    </source>
</evidence>
<dbReference type="Gene3D" id="3.30.40.10">
    <property type="entry name" value="Zinc/RING finger domain, C3HC4 (zinc finger)"/>
    <property type="match status" value="1"/>
</dbReference>
<reference evidence="19 20" key="1">
    <citation type="submission" date="2019-03" db="EMBL/GenBank/DDBJ databases">
        <title>An improved genome assembly of the fluke Schistosoma japonicum.</title>
        <authorList>
            <person name="Hu W."/>
            <person name="Luo F."/>
            <person name="Yin M."/>
            <person name="Mo X."/>
            <person name="Sun C."/>
            <person name="Wu Q."/>
            <person name="Zhu B."/>
            <person name="Xiang M."/>
            <person name="Wang J."/>
            <person name="Wang Y."/>
            <person name="Zhang T."/>
            <person name="Xu B."/>
            <person name="Zheng H."/>
            <person name="Feng Z."/>
        </authorList>
    </citation>
    <scope>NUCLEOTIDE SEQUENCE [LARGE SCALE GENOMIC DNA]</scope>
    <source>
        <strain evidence="19">HuSjv2</strain>
        <tissue evidence="19">Worms</tissue>
    </source>
</reference>
<feature type="domain" description="MYST-type HAT" evidence="18">
    <location>
        <begin position="781"/>
        <end position="1100"/>
    </location>
</feature>
<dbReference type="GO" id="GO:0003682">
    <property type="term" value="F:chromatin binding"/>
    <property type="evidence" value="ECO:0007669"/>
    <property type="project" value="TreeGrafter"/>
</dbReference>
<feature type="region of interest" description="Disordered" evidence="16">
    <location>
        <begin position="1684"/>
        <end position="1737"/>
    </location>
</feature>
<dbReference type="PROSITE" id="PS51726">
    <property type="entry name" value="MYST_HAT"/>
    <property type="match status" value="1"/>
</dbReference>
<dbReference type="GO" id="GO:0003712">
    <property type="term" value="F:transcription coregulator activity"/>
    <property type="evidence" value="ECO:0007669"/>
    <property type="project" value="TreeGrafter"/>
</dbReference>
<evidence type="ECO:0000256" key="4">
    <source>
        <dbReference type="ARBA" id="ARBA00022679"/>
    </source>
</evidence>
<feature type="region of interest" description="Disordered" evidence="16">
    <location>
        <begin position="471"/>
        <end position="549"/>
    </location>
</feature>
<keyword evidence="20" id="KW-1185">Reference proteome</keyword>
<dbReference type="Pfam" id="PF00628">
    <property type="entry name" value="PHD"/>
    <property type="match status" value="2"/>
</dbReference>
<keyword evidence="8" id="KW-0862">Zinc</keyword>
<dbReference type="InterPro" id="IPR019787">
    <property type="entry name" value="Znf_PHD-finger"/>
</dbReference>
<feature type="compositionally biased region" description="Acidic residues" evidence="16">
    <location>
        <begin position="630"/>
        <end position="642"/>
    </location>
</feature>
<dbReference type="PANTHER" id="PTHR10615:SF217">
    <property type="entry name" value="HISTONE ACETYLTRANSFERASE"/>
    <property type="match status" value="1"/>
</dbReference>
<evidence type="ECO:0000256" key="10">
    <source>
        <dbReference type="ARBA" id="ARBA00022990"/>
    </source>
</evidence>
<dbReference type="Gene3D" id="3.40.630.30">
    <property type="match status" value="1"/>
</dbReference>
<dbReference type="GO" id="GO:0006357">
    <property type="term" value="P:regulation of transcription by RNA polymerase II"/>
    <property type="evidence" value="ECO:0007669"/>
    <property type="project" value="TreeGrafter"/>
</dbReference>
<dbReference type="PANTHER" id="PTHR10615">
    <property type="entry name" value="HISTONE ACETYLTRANSFERASE"/>
    <property type="match status" value="1"/>
</dbReference>
<keyword evidence="11" id="KW-0805">Transcription regulation</keyword>
<feature type="compositionally biased region" description="Pro residues" evidence="16">
    <location>
        <begin position="1280"/>
        <end position="1289"/>
    </location>
</feature>
<evidence type="ECO:0000256" key="8">
    <source>
        <dbReference type="ARBA" id="ARBA00022833"/>
    </source>
</evidence>
<dbReference type="Proteomes" id="UP000311919">
    <property type="component" value="Unassembled WGS sequence"/>
</dbReference>
<dbReference type="STRING" id="6182.A0A4Z2CXB7"/>
<evidence type="ECO:0000256" key="7">
    <source>
        <dbReference type="ARBA" id="ARBA00022771"/>
    </source>
</evidence>
<evidence type="ECO:0000256" key="1">
    <source>
        <dbReference type="ARBA" id="ARBA00004123"/>
    </source>
</evidence>
<dbReference type="Gene3D" id="1.10.10.10">
    <property type="entry name" value="Winged helix-like DNA-binding domain superfamily/Winged helix DNA-binding domain"/>
    <property type="match status" value="1"/>
</dbReference>
<proteinExistence type="inferred from homology"/>
<feature type="domain" description="PHD-type" evidence="17">
    <location>
        <begin position="120"/>
        <end position="180"/>
    </location>
</feature>
<feature type="compositionally biased region" description="Polar residues" evidence="16">
    <location>
        <begin position="762"/>
        <end position="777"/>
    </location>
</feature>
<evidence type="ECO:0000256" key="15">
    <source>
        <dbReference type="PROSITE-ProRule" id="PRU00146"/>
    </source>
</evidence>
<organism evidence="19 20">
    <name type="scientific">Schistosoma japonicum</name>
    <name type="common">Blood fluke</name>
    <dbReference type="NCBI Taxonomy" id="6182"/>
    <lineage>
        <taxon>Eukaryota</taxon>
        <taxon>Metazoa</taxon>
        <taxon>Spiralia</taxon>
        <taxon>Lophotrochozoa</taxon>
        <taxon>Platyhelminthes</taxon>
        <taxon>Trematoda</taxon>
        <taxon>Digenea</taxon>
        <taxon>Strigeidida</taxon>
        <taxon>Schistosomatoidea</taxon>
        <taxon>Schistosomatidae</taxon>
        <taxon>Schistosoma</taxon>
    </lineage>
</organism>
<keyword evidence="12" id="KW-0804">Transcription</keyword>
<gene>
    <name evidence="19" type="ORF">EWB00_006693</name>
</gene>
<feature type="compositionally biased region" description="Polar residues" evidence="16">
    <location>
        <begin position="495"/>
        <end position="506"/>
    </location>
</feature>
<keyword evidence="10" id="KW-0007">Acetylation</keyword>
<evidence type="ECO:0000256" key="12">
    <source>
        <dbReference type="ARBA" id="ARBA00023163"/>
    </source>
</evidence>
<dbReference type="InterPro" id="IPR050603">
    <property type="entry name" value="MYST_HAT"/>
</dbReference>
<dbReference type="GO" id="GO:0070776">
    <property type="term" value="C:MOZ/MORF histone acetyltransferase complex"/>
    <property type="evidence" value="ECO:0007669"/>
    <property type="project" value="TreeGrafter"/>
</dbReference>
<dbReference type="InterPro" id="IPR036388">
    <property type="entry name" value="WH-like_DNA-bd_sf"/>
</dbReference>
<dbReference type="Gene3D" id="3.30.60.60">
    <property type="entry name" value="N-acetyl transferase-like"/>
    <property type="match status" value="1"/>
</dbReference>
<feature type="region of interest" description="Disordered" evidence="16">
    <location>
        <begin position="78"/>
        <end position="97"/>
    </location>
</feature>
<dbReference type="GO" id="GO:0005634">
    <property type="term" value="C:nucleus"/>
    <property type="evidence" value="ECO:0007669"/>
    <property type="project" value="UniProtKB-SubCell"/>
</dbReference>
<name>A0A4Z2CXB7_SCHJA</name>
<evidence type="ECO:0000256" key="3">
    <source>
        <dbReference type="ARBA" id="ARBA00013184"/>
    </source>
</evidence>
<evidence type="ECO:0000256" key="2">
    <source>
        <dbReference type="ARBA" id="ARBA00010107"/>
    </source>
</evidence>
<feature type="region of interest" description="Disordered" evidence="16">
    <location>
        <begin position="1640"/>
        <end position="1663"/>
    </location>
</feature>
<feature type="region of interest" description="Disordered" evidence="16">
    <location>
        <begin position="1243"/>
        <end position="1298"/>
    </location>
</feature>
<feature type="domain" description="PHD-type" evidence="17">
    <location>
        <begin position="177"/>
        <end position="238"/>
    </location>
</feature>
<dbReference type="SMART" id="SM00249">
    <property type="entry name" value="PHD"/>
    <property type="match status" value="2"/>
</dbReference>
<feature type="region of interest" description="Disordered" evidence="16">
    <location>
        <begin position="755"/>
        <end position="786"/>
    </location>
</feature>
<dbReference type="SUPFAM" id="SSF57903">
    <property type="entry name" value="FYVE/PHD zinc finger"/>
    <property type="match status" value="2"/>
</dbReference>
<feature type="compositionally biased region" description="Polar residues" evidence="16">
    <location>
        <begin position="1685"/>
        <end position="1696"/>
    </location>
</feature>
<feature type="compositionally biased region" description="Polar residues" evidence="16">
    <location>
        <begin position="322"/>
        <end position="335"/>
    </location>
</feature>
<evidence type="ECO:0000259" key="18">
    <source>
        <dbReference type="PROSITE" id="PS51726"/>
    </source>
</evidence>
<keyword evidence="9" id="KW-0156">Chromatin regulator</keyword>
<evidence type="ECO:0000313" key="20">
    <source>
        <dbReference type="Proteomes" id="UP000311919"/>
    </source>
</evidence>
<evidence type="ECO:0000256" key="13">
    <source>
        <dbReference type="ARBA" id="ARBA00023242"/>
    </source>
</evidence>
<evidence type="ECO:0000313" key="19">
    <source>
        <dbReference type="EMBL" id="TNN08879.1"/>
    </source>
</evidence>
<keyword evidence="6" id="KW-0677">Repeat</keyword>
<dbReference type="OrthoDB" id="10004495at2759"/>
<dbReference type="InterPro" id="IPR001965">
    <property type="entry name" value="Znf_PHD"/>
</dbReference>
<feature type="region of interest" description="Disordered" evidence="16">
    <location>
        <begin position="423"/>
        <end position="442"/>
    </location>
</feature>
<dbReference type="Pfam" id="PF17772">
    <property type="entry name" value="zf-MYST"/>
    <property type="match status" value="1"/>
</dbReference>
<accession>A0A4Z2CXB7</accession>
<sequence length="2178" mass="243627">MNTRRRSCFSPRYGDTKYTELEPSQSNTVGSLSPTAYIVCSPKFENESFRTSHDNVNTSVSSSPIEYTCVYQNSGQKTLRQRTASGTPSESSHSAEAKLSISVKSRGLLNRRLRRPSKVIPICGLCLGTSELNNKTNSAEEMIACWECGQSGHPSCLKMPPDLVKRISTIRWLCVDCKRCCLCQSNAENQNPPLVKEDPQYDLLLCDVCDRGFHLKCAEPNMLEPPEGMWTCPICSQSSSDCLNIDPRLRSIQVCDQLTQHEIDWMKKAANVSGVYLTAPLSFSSEQSSETVNRYSYVMQSSKPNFPTPSKSETKQPPIPHKNNQIDNNSTTVSKPSRRLVQKSLTDWTRKSIDSIEASRQTENINQMTTESETIKVDSTPRRVSRLRRSSLCANLAWQGLLRSCDRSKPMQDKSLESFSKKFLNGEDGNDDKTDVSGGRNTASSYALFNKKLSTNETKIKKYFKRTLSPRSTGSFVRSKAKQNKADPSEELSPILSTRSGTSVGLFNQEDLRTPSGKSNESQGKRYIPGQSNRLLNPRKMNSRCKTRNSLKHRLSRLSTYDNVSEKTNNWLKLSSSHNRLRQQTIPASINSKLSVSRGGGQRHFNKYKRSYYYRNRRKPLKRHVVLDDSVYEGDDDDDSSDEVGSNETVSVGHRVGDFSTTGKKLISKTNISSSGDCNTYILSTSNNNSATYFDSENDEAPEMNQISDENRALFHSIQVDVQACLPQPLESSLSLPPANNPKVLAAMDNSSLNKLSSNQLTPNGSNEKDNQQQQQLDKPEDSRYPPQIQLGRYIITTWYSAPYPSEYARLTLLYICEFCLKYIKTRNVYLRHIEKCPYSFPPGNEIYRCKNISVFEVDGYTSRLYCQQLCLLAKLFLDHKTLYYDVEPFLFYVVTVHHNDVDANKTDIDNERCFHLVGYFSKEKRSVQKYNLSCILVLPPYQKQAYGRFLIDFSFLLSRIEGQPGSPEKPLSQLGSLSYQSYWRSKVLPFLLCSMKDCKLDKSNIPNCDTESDCLTNSIGSIGFRDFVITIHEISSTTGIDPHDVASTIQQLATTITLNTDGKPIICFDLNYLLQLQEKYEKRSVNWIPIDEECLRWSPLVHPQVVDSSAVSKINKISPSKHKTQSQSDELSVNRENNYLKSFDVPRKRSLRSSSGNNSIISNISPIIMDNSTQSSRILQNVTDDNDKSYRQRLRSPSSSTYSLDNKIKEQISPLTGSRLFNSLITTARHYSTDIKSSISCNRTVGGVDKPLHNSRKKDSKAKPHPSPCRKRSFCSDGPRPPDPPSPPGGGFSSSNTCSIVTRTRRLSCNAPQKSATRNYSNTNNAKETTLFSTFTDYFDFSFGVPTYDIETSTTSTSCSGTLTTLNNNNFSLYNMKEKLIESGTMMQTTVDNSCLPSSEYMEISPLRPSFSSSPTIVLIKDDDNGSDVVENVGNSNHSVTSEHCEMNMNNQGQRIVDRPSLSPSSVRTPSPPMLSLADGLSTIDVELPTSSLSDAINNNCINNTVSFLSKSRHSFGNEMNNNNIPPPCLSLYDSGLLVVQSRSNGSSTNSLSSSSSSSNSTTKAFDYSAVRSHHCLQRQHESIPSNCHPTSPSLHISQKFSSSFSIPLYVETNLGGDDEVENTEFTYATSNSRQCLLTSTSSSSEATIPQQPQQHKRHNRLLLQPDNSILTTLCSEVSRHSFSDTGRTNISHSLNPRRHMSFHNHRAKRRSPRSWPPSPTQLSSSHKSAPSNYEFSTQDYSADNISVLDSESSSSSPPILCRAVNNCTPITAPSLMPFDPVGRHKLSTGNSQPLKNHLKHSPLPPVLITNEIKSGTISPIFTASLTTHWDHQCDIQPPILLPLDSCEKRCSIDTVEQLTHPYISPCSSSTVSSTHIDLSDNYASDHSTVLTLPMTGDEHNNVNVRNIDYIQDSSCINQLMNFTTDTDGLTLIPVSCDLVNNSNKSSLNNDNNSFCSQESSEQTIAMCLSDSASPPFLEDSQAYFNKHTTKKERINLLLDKTLTYFNQMDVFHNDCNNNGLRSRHVSEPSIKMVMFMDMVCYPLETCRRCHSHPNLKFSSNPLLSKVVRSTSEETDIDTQPTLHSPVIHHSSSSMKEQSEDYLIKVSVDLLNSPLFIENINNTTSSESMLIIPNHHHYKSPPCLSQSPSLLSLCSHSSVVDTKLLSDVIDKHTTETY</sequence>
<feature type="region of interest" description="Disordered" evidence="16">
    <location>
        <begin position="300"/>
        <end position="339"/>
    </location>
</feature>
<dbReference type="FunFam" id="3.40.630.30:FF:000001">
    <property type="entry name" value="Histone acetyltransferase"/>
    <property type="match status" value="1"/>
</dbReference>
<dbReference type="GO" id="GO:0040029">
    <property type="term" value="P:epigenetic regulation of gene expression"/>
    <property type="evidence" value="ECO:0007669"/>
    <property type="project" value="UniProtKB-ARBA"/>
</dbReference>
<dbReference type="Pfam" id="PF01853">
    <property type="entry name" value="MOZ_SAS"/>
    <property type="match status" value="1"/>
</dbReference>
<feature type="compositionally biased region" description="Basic residues" evidence="16">
    <location>
        <begin position="1697"/>
        <end position="1714"/>
    </location>
</feature>
<evidence type="ECO:0000256" key="9">
    <source>
        <dbReference type="ARBA" id="ARBA00022853"/>
    </source>
</evidence>
<evidence type="ECO:0000256" key="5">
    <source>
        <dbReference type="ARBA" id="ARBA00022723"/>
    </source>
</evidence>
<evidence type="ECO:0000256" key="11">
    <source>
        <dbReference type="ARBA" id="ARBA00023015"/>
    </source>
</evidence>
<dbReference type="SUPFAM" id="SSF55729">
    <property type="entry name" value="Acyl-CoA N-acyltransferases (Nat)"/>
    <property type="match status" value="1"/>
</dbReference>
<comment type="caution">
    <text evidence="19">The sequence shown here is derived from an EMBL/GenBank/DDBJ whole genome shotgun (WGS) entry which is preliminary data.</text>
</comment>
<keyword evidence="5" id="KW-0479">Metal-binding</keyword>
<dbReference type="CDD" id="cd15526">
    <property type="entry name" value="PHD1_MOZ_d4"/>
    <property type="match status" value="1"/>
</dbReference>
<evidence type="ECO:0000256" key="6">
    <source>
        <dbReference type="ARBA" id="ARBA00022737"/>
    </source>
</evidence>
<feature type="region of interest" description="Disordered" evidence="16">
    <location>
        <begin position="628"/>
        <end position="656"/>
    </location>
</feature>
<dbReference type="InterPro" id="IPR013083">
    <property type="entry name" value="Znf_RING/FYVE/PHD"/>
</dbReference>
<protein>
    <recommendedName>
        <fullName evidence="3">histone acetyltransferase</fullName>
        <ecNumber evidence="3">2.3.1.48</ecNumber>
    </recommendedName>
</protein>
<comment type="subcellular location">
    <subcellularLocation>
        <location evidence="1">Nucleus</location>
    </subcellularLocation>
</comment>
<evidence type="ECO:0000256" key="14">
    <source>
        <dbReference type="PIRSR" id="PIRSR602717-51"/>
    </source>
</evidence>
<dbReference type="EC" id="2.3.1.48" evidence="3"/>
<comment type="similarity">
    <text evidence="2">Belongs to the MYST (SAS/MOZ) family.</text>
</comment>
<evidence type="ECO:0000259" key="17">
    <source>
        <dbReference type="PROSITE" id="PS50016"/>
    </source>
</evidence>
<feature type="compositionally biased region" description="Polar residues" evidence="16">
    <location>
        <begin position="1722"/>
        <end position="1737"/>
    </location>
</feature>
<dbReference type="PROSITE" id="PS50016">
    <property type="entry name" value="ZF_PHD_2"/>
    <property type="match status" value="2"/>
</dbReference>
<dbReference type="GO" id="GO:0008270">
    <property type="term" value="F:zinc ion binding"/>
    <property type="evidence" value="ECO:0007669"/>
    <property type="project" value="UniProtKB-KW"/>
</dbReference>
<feature type="region of interest" description="Disordered" evidence="16">
    <location>
        <begin position="1182"/>
        <end position="1203"/>
    </location>
</feature>